<dbReference type="Proteomes" id="UP000838763">
    <property type="component" value="Unassembled WGS sequence"/>
</dbReference>
<dbReference type="PANTHER" id="PTHR44157">
    <property type="entry name" value="DNAJ HOMOLOG SUBFAMILY C MEMBER 11"/>
    <property type="match status" value="1"/>
</dbReference>
<comment type="caution">
    <text evidence="4">The sequence shown here is derived from an EMBL/GenBank/DDBJ whole genome shotgun (WGS) entry which is preliminary data.</text>
</comment>
<proteinExistence type="predicted"/>
<feature type="domain" description="J" evidence="3">
    <location>
        <begin position="131"/>
        <end position="212"/>
    </location>
</feature>
<dbReference type="PROSITE" id="PS50076">
    <property type="entry name" value="DNAJ_2"/>
    <property type="match status" value="1"/>
</dbReference>
<dbReference type="SUPFAM" id="SSF46565">
    <property type="entry name" value="Chaperone J-domain"/>
    <property type="match status" value="1"/>
</dbReference>
<dbReference type="Gene3D" id="1.10.287.110">
    <property type="entry name" value="DnaJ domain"/>
    <property type="match status" value="1"/>
</dbReference>
<dbReference type="GO" id="GO:0042407">
    <property type="term" value="P:cristae formation"/>
    <property type="evidence" value="ECO:0007669"/>
    <property type="project" value="TreeGrafter"/>
</dbReference>
<evidence type="ECO:0000256" key="2">
    <source>
        <dbReference type="SAM" id="MobiDB-lite"/>
    </source>
</evidence>
<organism evidence="4 5">
    <name type="scientific">Parascedosporium putredinis</name>
    <dbReference type="NCBI Taxonomy" id="1442378"/>
    <lineage>
        <taxon>Eukaryota</taxon>
        <taxon>Fungi</taxon>
        <taxon>Dikarya</taxon>
        <taxon>Ascomycota</taxon>
        <taxon>Pezizomycotina</taxon>
        <taxon>Sordariomycetes</taxon>
        <taxon>Hypocreomycetidae</taxon>
        <taxon>Microascales</taxon>
        <taxon>Microascaceae</taxon>
        <taxon>Parascedosporium</taxon>
    </lineage>
</organism>
<sequence>MNIRYRGDPRQPRDAEGEAEPRPQQHQQQHQHQHQQPQQPNYGELHQHQPQPQARLSSAHEPSQSRLSAYEPQQARVPSIYEPPPQTRVPSGGYHGGGGHGLRPMDSRFSLNEQFAATRREYEFGEDDVVSVFDRLTLSDIEWREPSIWAPSGEGLSTDDVRKAYWKWCGLLCPENHDPSARESAWKYFLRVQMAFETLLDPQQRAAYDFALRSGYDPGSEGFALLLADALERQAARAARVQTGSDLGIRVDASALVKRLRGEPVKGGTGLRPLDFTLGHHLTVAVPGLGNLVKSGLRTVQGQILAAPEPASEKGETPTITFDSASLDSAREAPVFIVPAPSLTVSGSVFGVAEDMAQMPMSLLSDRYQPLLPLAIPRQRLIRLVESRLLPLVTARLRQDVHRTTSDAQTILSSTSIELESDVLPRAALTVRAAHSAAFHGRPTTRIAGSGTAFARVDSGDWALATEDTCKFFSEFSRVSRRFFYAEFPVRVPASVELGYTTTPCARGPALDVSAHAPASVSSVAVAANHNGDVPAGEGGMRGLDDELDAVGSGSWAASLAATADSLGAYLRYGRDVANVATLLPWKRTSPGPGSTDPRPARFEAELCANTLLDRYLAVRHLFPVGRCSRLGLELGLSSHGLHLSLYWSRLRHRLSLPFFLLSPRSLPHPARRLLLCCAAAPFLLVGCLRLLAAATTAAARGKNPADDGNRRKKNRVMAAKRAARRAEADDLTFLLHRALHSRANAAPAASSDASSPLTIVSAKYGAADAGWAGEDVADVTVALAALAREPGGPIVIPARLRISRLPGFWDPAPGRDKVLRVSSVE</sequence>
<keyword evidence="1" id="KW-0143">Chaperone</keyword>
<dbReference type="GO" id="GO:0005739">
    <property type="term" value="C:mitochondrion"/>
    <property type="evidence" value="ECO:0007669"/>
    <property type="project" value="GOC"/>
</dbReference>
<dbReference type="InterPro" id="IPR036869">
    <property type="entry name" value="J_dom_sf"/>
</dbReference>
<feature type="region of interest" description="Disordered" evidence="2">
    <location>
        <begin position="1"/>
        <end position="103"/>
    </location>
</feature>
<dbReference type="Pfam" id="PF11875">
    <property type="entry name" value="DnaJ-like_C11_C"/>
    <property type="match status" value="1"/>
</dbReference>
<gene>
    <name evidence="4" type="ORF">PPNO1_LOCUS8894</name>
</gene>
<evidence type="ECO:0000256" key="1">
    <source>
        <dbReference type="ARBA" id="ARBA00023186"/>
    </source>
</evidence>
<dbReference type="OrthoDB" id="666364at2759"/>
<accession>A0A9P1MFG5</accession>
<feature type="compositionally biased region" description="Low complexity" evidence="2">
    <location>
        <begin position="24"/>
        <end position="40"/>
    </location>
</feature>
<evidence type="ECO:0000259" key="3">
    <source>
        <dbReference type="PROSITE" id="PS50076"/>
    </source>
</evidence>
<feature type="compositionally biased region" description="Polar residues" evidence="2">
    <location>
        <begin position="48"/>
        <end position="67"/>
    </location>
</feature>
<name>A0A9P1MFG5_9PEZI</name>
<dbReference type="EMBL" id="CALLCH030000019">
    <property type="protein sequence ID" value="CAI4219327.1"/>
    <property type="molecule type" value="Genomic_DNA"/>
</dbReference>
<dbReference type="InterPro" id="IPR001623">
    <property type="entry name" value="DnaJ_domain"/>
</dbReference>
<dbReference type="AlphaFoldDB" id="A0A9P1MFG5"/>
<reference evidence="4" key="1">
    <citation type="submission" date="2022-11" db="EMBL/GenBank/DDBJ databases">
        <authorList>
            <person name="Scott C."/>
            <person name="Bruce N."/>
        </authorList>
    </citation>
    <scope>NUCLEOTIDE SEQUENCE</scope>
</reference>
<evidence type="ECO:0000313" key="4">
    <source>
        <dbReference type="EMBL" id="CAI4219327.1"/>
    </source>
</evidence>
<protein>
    <recommendedName>
        <fullName evidence="3">J domain-containing protein</fullName>
    </recommendedName>
</protein>
<keyword evidence="5" id="KW-1185">Reference proteome</keyword>
<feature type="compositionally biased region" description="Basic and acidic residues" evidence="2">
    <location>
        <begin position="1"/>
        <end position="23"/>
    </location>
</feature>
<dbReference type="InterPro" id="IPR052243">
    <property type="entry name" value="Mito_inner_membrane_organizer"/>
</dbReference>
<dbReference type="InterPro" id="IPR024586">
    <property type="entry name" value="DnaJ-like_C11_C"/>
</dbReference>
<evidence type="ECO:0000313" key="5">
    <source>
        <dbReference type="Proteomes" id="UP000838763"/>
    </source>
</evidence>
<dbReference type="PANTHER" id="PTHR44157:SF1">
    <property type="entry name" value="DNAJ HOMOLOG SUBFAMILY C MEMBER 11"/>
    <property type="match status" value="1"/>
</dbReference>